<evidence type="ECO:0000256" key="1">
    <source>
        <dbReference type="ARBA" id="ARBA00004141"/>
    </source>
</evidence>
<evidence type="ECO:0000259" key="6">
    <source>
        <dbReference type="Pfam" id="PF04932"/>
    </source>
</evidence>
<dbReference type="Proteomes" id="UP000010471">
    <property type="component" value="Chromosome"/>
</dbReference>
<dbReference type="STRING" id="1173027.Mic7113_4126"/>
<evidence type="ECO:0000256" key="3">
    <source>
        <dbReference type="ARBA" id="ARBA00022989"/>
    </source>
</evidence>
<sequence length="461" mass="52274">MKQNVNINKKEFGILMKPQNFAEKVVWYLLIGTYGLYFIGGQFIIIPAMAWVLTFYLGFKCWSQTEKTPDAEKITIPFGVWLWIIGMLILEVGLIQSYSDFDMGWGQIINGTVFQWARQTAMMALFPLIGCLNIRPKLIYRAVCIVCLQSLIFIPIGYFAGIVRMPEYLYYSPLRIIGRGGEIFYAVALYNIDSDTKAIRLQLFTPWAPALALVACVYFFIACQESDRKWRWIGMIGSIAMCLVTQSRLGVICLPIVFLLSSFLTNFMRPITHILAGILSLFGGLFSPWIIDGIETFKAAFNGARASSTKVRSNLKEIAIYRWKMEAPIWGHGELDPGPKVVENMPIGSHHTWAGLLYMRGLVGFIAFAIPFLWSFIELLIKAQKSRTAKAGLDVVLVLFLFTFAENIDTLSYLFWPGLVIMGLGFKKTVKFRDLFITTEQVKSSMHTLSNVLDDKSYEKS</sequence>
<protein>
    <recommendedName>
        <fullName evidence="6">O-antigen ligase-related domain-containing protein</fullName>
    </recommendedName>
</protein>
<feature type="transmembrane region" description="Helical" evidence="5">
    <location>
        <begin position="168"/>
        <end position="192"/>
    </location>
</feature>
<gene>
    <name evidence="7" type="ORF">Mic7113_4126</name>
</gene>
<keyword evidence="8" id="KW-1185">Reference proteome</keyword>
<dbReference type="Pfam" id="PF04932">
    <property type="entry name" value="Wzy_C"/>
    <property type="match status" value="1"/>
</dbReference>
<keyword evidence="2 5" id="KW-0812">Transmembrane</keyword>
<name>K9WI09_9CYAN</name>
<reference evidence="7 8" key="1">
    <citation type="submission" date="2012-06" db="EMBL/GenBank/DDBJ databases">
        <title>Finished chromosome of genome of Microcoleus sp. PCC 7113.</title>
        <authorList>
            <consortium name="US DOE Joint Genome Institute"/>
            <person name="Gugger M."/>
            <person name="Coursin T."/>
            <person name="Rippka R."/>
            <person name="Tandeau De Marsac N."/>
            <person name="Huntemann M."/>
            <person name="Wei C.-L."/>
            <person name="Han J."/>
            <person name="Detter J.C."/>
            <person name="Han C."/>
            <person name="Tapia R."/>
            <person name="Chen A."/>
            <person name="Kyrpides N."/>
            <person name="Mavromatis K."/>
            <person name="Markowitz V."/>
            <person name="Szeto E."/>
            <person name="Ivanova N."/>
            <person name="Pagani I."/>
            <person name="Pati A."/>
            <person name="Goodwin L."/>
            <person name="Nordberg H.P."/>
            <person name="Cantor M.N."/>
            <person name="Hua S.X."/>
            <person name="Woyke T."/>
            <person name="Kerfeld C.A."/>
        </authorList>
    </citation>
    <scope>NUCLEOTIDE SEQUENCE [LARGE SCALE GENOMIC DNA]</scope>
    <source>
        <strain evidence="7 8">PCC 7113</strain>
    </source>
</reference>
<keyword evidence="3 5" id="KW-1133">Transmembrane helix</keyword>
<feature type="transmembrane region" description="Helical" evidence="5">
    <location>
        <begin position="233"/>
        <end position="259"/>
    </location>
</feature>
<feature type="transmembrane region" description="Helical" evidence="5">
    <location>
        <begin position="21"/>
        <end position="38"/>
    </location>
</feature>
<organism evidence="7 8">
    <name type="scientific">Allocoleopsis franciscana PCC 7113</name>
    <dbReference type="NCBI Taxonomy" id="1173027"/>
    <lineage>
        <taxon>Bacteria</taxon>
        <taxon>Bacillati</taxon>
        <taxon>Cyanobacteriota</taxon>
        <taxon>Cyanophyceae</taxon>
        <taxon>Coleofasciculales</taxon>
        <taxon>Coleofasciculaceae</taxon>
        <taxon>Allocoleopsis</taxon>
        <taxon>Allocoleopsis franciscana</taxon>
    </lineage>
</organism>
<feature type="transmembrane region" description="Helical" evidence="5">
    <location>
        <begin position="204"/>
        <end position="221"/>
    </location>
</feature>
<proteinExistence type="predicted"/>
<dbReference type="InterPro" id="IPR007016">
    <property type="entry name" value="O-antigen_ligase-rel_domated"/>
</dbReference>
<dbReference type="HOGENOM" id="CLU_054947_0_0_3"/>
<evidence type="ECO:0000313" key="8">
    <source>
        <dbReference type="Proteomes" id="UP000010471"/>
    </source>
</evidence>
<feature type="domain" description="O-antigen ligase-related" evidence="6">
    <location>
        <begin position="234"/>
        <end position="369"/>
    </location>
</feature>
<feature type="transmembrane region" description="Helical" evidence="5">
    <location>
        <begin position="142"/>
        <end position="162"/>
    </location>
</feature>
<dbReference type="RefSeq" id="WP_015183964.1">
    <property type="nucleotide sequence ID" value="NC_019738.1"/>
</dbReference>
<dbReference type="GO" id="GO:0016020">
    <property type="term" value="C:membrane"/>
    <property type="evidence" value="ECO:0007669"/>
    <property type="project" value="UniProtKB-SubCell"/>
</dbReference>
<dbReference type="PATRIC" id="fig|1173027.3.peg.4557"/>
<feature type="transmembrane region" description="Helical" evidence="5">
    <location>
        <begin position="74"/>
        <end position="96"/>
    </location>
</feature>
<feature type="transmembrane region" description="Helical" evidence="5">
    <location>
        <begin position="271"/>
        <end position="291"/>
    </location>
</feature>
<evidence type="ECO:0000256" key="5">
    <source>
        <dbReference type="SAM" id="Phobius"/>
    </source>
</evidence>
<keyword evidence="4 5" id="KW-0472">Membrane</keyword>
<evidence type="ECO:0000313" key="7">
    <source>
        <dbReference type="EMBL" id="AFZ19828.1"/>
    </source>
</evidence>
<dbReference type="EMBL" id="CP003630">
    <property type="protein sequence ID" value="AFZ19828.1"/>
    <property type="molecule type" value="Genomic_DNA"/>
</dbReference>
<comment type="subcellular location">
    <subcellularLocation>
        <location evidence="1">Membrane</location>
        <topology evidence="1">Multi-pass membrane protein</topology>
    </subcellularLocation>
</comment>
<evidence type="ECO:0000256" key="2">
    <source>
        <dbReference type="ARBA" id="ARBA00022692"/>
    </source>
</evidence>
<evidence type="ECO:0000256" key="4">
    <source>
        <dbReference type="ARBA" id="ARBA00023136"/>
    </source>
</evidence>
<dbReference type="AlphaFoldDB" id="K9WI09"/>
<accession>K9WI09</accession>
<dbReference type="KEGG" id="mic:Mic7113_4126"/>
<feature type="transmembrane region" description="Helical" evidence="5">
    <location>
        <begin position="362"/>
        <end position="381"/>
    </location>
</feature>
<dbReference type="eggNOG" id="COG3307">
    <property type="taxonomic scope" value="Bacteria"/>
</dbReference>